<dbReference type="InterPro" id="IPR013221">
    <property type="entry name" value="Mur_ligase_cen"/>
</dbReference>
<feature type="domain" description="Mur ligase central" evidence="8">
    <location>
        <begin position="72"/>
        <end position="256"/>
    </location>
</feature>
<evidence type="ECO:0000313" key="9">
    <source>
        <dbReference type="EMBL" id="KKQ49250.1"/>
    </source>
</evidence>
<dbReference type="GO" id="GO:0051301">
    <property type="term" value="P:cell division"/>
    <property type="evidence" value="ECO:0007669"/>
    <property type="project" value="UniProtKB-KW"/>
</dbReference>
<keyword evidence="3" id="KW-0547">Nucleotide-binding</keyword>
<comment type="caution">
    <text evidence="9">The sequence shown here is derived from an EMBL/GenBank/DDBJ whole genome shotgun (WGS) entry which is preliminary data.</text>
</comment>
<keyword evidence="6" id="KW-0573">Peptidoglycan synthesis</keyword>
<sequence>MRLNNINSGLIKILVGRNLPDVHYMKDLKARSFGDRCVHVYKTFVIHPIKRRLAKYYLSILRKCFDIKVIGITGSAGKTSTKEMLSSILSLKGETIYSYANIDPVYNIPTTILKCRPSTKYLVLEMGVEYPGEMDFYLWLAKPNIAVITNINPTHLTYFKSVDNVYKEKVKLALFMEENDRVVLNREDTYLKKTIKDTRGMVTYFGKGTNVYSDKYRIKRSGSIYTLHINGKRVAVNLPIIGRHFVNNSLAAAAVAYDLGISPTDIKKGLENFIPLEHRMNIIELENNRVIIDDTYNNNPKAARETLKSFNETSKVYKNYKKGIVFGDMLELGEDSEKYHQEIGRVISGMDIGFIICVGKESNIIIEIVKKNNNFVKTYGAKDKNEAYLLLKSLLSENTLVLLKGSRSIGLDDVVEKLSQ</sequence>
<evidence type="ECO:0000256" key="2">
    <source>
        <dbReference type="ARBA" id="ARBA00022618"/>
    </source>
</evidence>
<dbReference type="Pfam" id="PF08245">
    <property type="entry name" value="Mur_ligase_M"/>
    <property type="match status" value="1"/>
</dbReference>
<proteinExistence type="predicted"/>
<evidence type="ECO:0000256" key="5">
    <source>
        <dbReference type="ARBA" id="ARBA00023306"/>
    </source>
</evidence>
<dbReference type="GO" id="GO:0008360">
    <property type="term" value="P:regulation of cell shape"/>
    <property type="evidence" value="ECO:0007669"/>
    <property type="project" value="UniProtKB-KW"/>
</dbReference>
<dbReference type="GO" id="GO:0005524">
    <property type="term" value="F:ATP binding"/>
    <property type="evidence" value="ECO:0007669"/>
    <property type="project" value="UniProtKB-KW"/>
</dbReference>
<dbReference type="GO" id="GO:0008766">
    <property type="term" value="F:UDP-N-acetylmuramoylalanyl-D-glutamyl-2,6-diaminopimelate-D-alanyl-D-alanine ligase activity"/>
    <property type="evidence" value="ECO:0007669"/>
    <property type="project" value="RHEA"/>
</dbReference>
<dbReference type="InterPro" id="IPR051046">
    <property type="entry name" value="MurCDEF_CellWall_CoF430Synth"/>
</dbReference>
<dbReference type="InterPro" id="IPR036615">
    <property type="entry name" value="Mur_ligase_C_dom_sf"/>
</dbReference>
<evidence type="ECO:0000256" key="1">
    <source>
        <dbReference type="ARBA" id="ARBA00022598"/>
    </source>
</evidence>
<dbReference type="Pfam" id="PF02875">
    <property type="entry name" value="Mur_ligase_C"/>
    <property type="match status" value="1"/>
</dbReference>
<dbReference type="InterPro" id="IPR036565">
    <property type="entry name" value="Mur-like_cat_sf"/>
</dbReference>
<evidence type="ECO:0000256" key="6">
    <source>
        <dbReference type="RuleBase" id="RU004136"/>
    </source>
</evidence>
<evidence type="ECO:0000259" key="7">
    <source>
        <dbReference type="Pfam" id="PF02875"/>
    </source>
</evidence>
<reference evidence="9 10" key="1">
    <citation type="journal article" date="2015" name="Nature">
        <title>rRNA introns, odd ribosomes, and small enigmatic genomes across a large radiation of phyla.</title>
        <authorList>
            <person name="Brown C.T."/>
            <person name="Hug L.A."/>
            <person name="Thomas B.C."/>
            <person name="Sharon I."/>
            <person name="Castelle C.J."/>
            <person name="Singh A."/>
            <person name="Wilkins M.J."/>
            <person name="Williams K.H."/>
            <person name="Banfield J.F."/>
        </authorList>
    </citation>
    <scope>NUCLEOTIDE SEQUENCE [LARGE SCALE GENOMIC DNA]</scope>
</reference>
<evidence type="ECO:0000256" key="4">
    <source>
        <dbReference type="ARBA" id="ARBA00022840"/>
    </source>
</evidence>
<keyword evidence="1 9" id="KW-0436">Ligase</keyword>
<keyword evidence="5 6" id="KW-0131">Cell cycle</keyword>
<comment type="catalytic activity">
    <reaction evidence="6">
        <text>D-alanyl-D-alanine + UDP-N-acetyl-alpha-D-muramoyl-L-alanyl-gamma-D-glutamyl-meso-2,6-diaminopimelate + ATP = UDP-N-acetyl-alpha-D-muramoyl-L-alanyl-gamma-D-glutamyl-meso-2,6-diaminopimeloyl-D-alanyl-D-alanine + ADP + phosphate + H(+)</text>
        <dbReference type="Rhea" id="RHEA:28374"/>
        <dbReference type="ChEBI" id="CHEBI:15378"/>
        <dbReference type="ChEBI" id="CHEBI:30616"/>
        <dbReference type="ChEBI" id="CHEBI:43474"/>
        <dbReference type="ChEBI" id="CHEBI:57822"/>
        <dbReference type="ChEBI" id="CHEBI:61386"/>
        <dbReference type="ChEBI" id="CHEBI:83905"/>
        <dbReference type="ChEBI" id="CHEBI:456216"/>
        <dbReference type="EC" id="6.3.2.10"/>
    </reaction>
</comment>
<dbReference type="GO" id="GO:0071555">
    <property type="term" value="P:cell wall organization"/>
    <property type="evidence" value="ECO:0007669"/>
    <property type="project" value="UniProtKB-KW"/>
</dbReference>
<feature type="domain" description="Mur ligase C-terminal" evidence="7">
    <location>
        <begin position="278"/>
        <end position="407"/>
    </location>
</feature>
<comment type="pathway">
    <text evidence="6">Cell wall biogenesis; peptidoglycan biosynthesis.</text>
</comment>
<dbReference type="Gene3D" id="3.90.190.20">
    <property type="entry name" value="Mur ligase, C-terminal domain"/>
    <property type="match status" value="1"/>
</dbReference>
<dbReference type="UniPathway" id="UPA00219"/>
<dbReference type="EMBL" id="LBTW01000017">
    <property type="protein sequence ID" value="KKQ49250.1"/>
    <property type="molecule type" value="Genomic_DNA"/>
</dbReference>
<evidence type="ECO:0000256" key="3">
    <source>
        <dbReference type="ARBA" id="ARBA00022741"/>
    </source>
</evidence>
<keyword evidence="6" id="KW-0961">Cell wall biogenesis/degradation</keyword>
<dbReference type="GO" id="GO:0047480">
    <property type="term" value="F:UDP-N-acetylmuramoyl-tripeptide-D-alanyl-D-alanine ligase activity"/>
    <property type="evidence" value="ECO:0007669"/>
    <property type="project" value="UniProtKB-EC"/>
</dbReference>
<keyword evidence="2 6" id="KW-0132">Cell division</keyword>
<protein>
    <recommendedName>
        <fullName evidence="6">UDP-N-acetylmuramoyl-tripeptide--D-alanyl-D-alanine ligase</fullName>
        <ecNumber evidence="6">6.3.2.10</ecNumber>
    </recommendedName>
</protein>
<dbReference type="GO" id="GO:0009252">
    <property type="term" value="P:peptidoglycan biosynthetic process"/>
    <property type="evidence" value="ECO:0007669"/>
    <property type="project" value="UniProtKB-UniPathway"/>
</dbReference>
<dbReference type="SUPFAM" id="SSF53623">
    <property type="entry name" value="MurD-like peptide ligases, catalytic domain"/>
    <property type="match status" value="1"/>
</dbReference>
<dbReference type="AlphaFoldDB" id="A0A0G0IE50"/>
<dbReference type="PATRIC" id="fig|1618592.3.peg.360"/>
<dbReference type="NCBIfam" id="TIGR01143">
    <property type="entry name" value="murF"/>
    <property type="match status" value="1"/>
</dbReference>
<accession>A0A0G0IE50</accession>
<keyword evidence="4" id="KW-0067">ATP-binding</keyword>
<keyword evidence="6" id="KW-0133">Cell shape</keyword>
<dbReference type="EC" id="6.3.2.10" evidence="6"/>
<dbReference type="GO" id="GO:0005737">
    <property type="term" value="C:cytoplasm"/>
    <property type="evidence" value="ECO:0007669"/>
    <property type="project" value="UniProtKB-SubCell"/>
</dbReference>
<dbReference type="Proteomes" id="UP000034366">
    <property type="component" value="Unassembled WGS sequence"/>
</dbReference>
<organism evidence="9 10">
    <name type="scientific">Candidatus Woesebacteria bacterium GW2011_GWD1_38_10</name>
    <dbReference type="NCBI Taxonomy" id="1618592"/>
    <lineage>
        <taxon>Bacteria</taxon>
        <taxon>Candidatus Woeseibacteriota</taxon>
    </lineage>
</organism>
<dbReference type="Gene3D" id="3.40.1190.10">
    <property type="entry name" value="Mur-like, catalytic domain"/>
    <property type="match status" value="1"/>
</dbReference>
<name>A0A0G0IE50_9BACT</name>
<evidence type="ECO:0000259" key="8">
    <source>
        <dbReference type="Pfam" id="PF08245"/>
    </source>
</evidence>
<dbReference type="InterPro" id="IPR004101">
    <property type="entry name" value="Mur_ligase_C"/>
</dbReference>
<dbReference type="PANTHER" id="PTHR43024:SF1">
    <property type="entry name" value="UDP-N-ACETYLMURAMOYL-TRIPEPTIDE--D-ALANYL-D-ALANINE LIGASE"/>
    <property type="match status" value="1"/>
</dbReference>
<dbReference type="InterPro" id="IPR005863">
    <property type="entry name" value="UDP-N-AcMur_synth"/>
</dbReference>
<comment type="function">
    <text evidence="6">Involved in cell wall formation. Catalyzes the final step in the synthesis of UDP-N-acetylmuramoyl-pentapeptide, the precursor of murein.</text>
</comment>
<gene>
    <name evidence="9" type="ORF">US67_C0017G0012</name>
</gene>
<comment type="subcellular location">
    <subcellularLocation>
        <location evidence="6">Cytoplasm</location>
    </subcellularLocation>
</comment>
<dbReference type="SUPFAM" id="SSF53244">
    <property type="entry name" value="MurD-like peptide ligases, peptide-binding domain"/>
    <property type="match status" value="1"/>
</dbReference>
<evidence type="ECO:0000313" key="10">
    <source>
        <dbReference type="Proteomes" id="UP000034366"/>
    </source>
</evidence>
<dbReference type="PANTHER" id="PTHR43024">
    <property type="entry name" value="UDP-N-ACETYLMURAMOYL-TRIPEPTIDE--D-ALANYL-D-ALANINE LIGASE"/>
    <property type="match status" value="1"/>
</dbReference>